<keyword evidence="12" id="KW-1185">Reference proteome</keyword>
<dbReference type="SMART" id="SM00862">
    <property type="entry name" value="Trans_reg_C"/>
    <property type="match status" value="1"/>
</dbReference>
<dbReference type="GO" id="GO:0000156">
    <property type="term" value="F:phosphorelay response regulator activity"/>
    <property type="evidence" value="ECO:0007669"/>
    <property type="project" value="TreeGrafter"/>
</dbReference>
<dbReference type="GO" id="GO:0032993">
    <property type="term" value="C:protein-DNA complex"/>
    <property type="evidence" value="ECO:0007669"/>
    <property type="project" value="TreeGrafter"/>
</dbReference>
<dbReference type="PANTHER" id="PTHR48111:SF10">
    <property type="entry name" value="STAGE 0 SPORULATION PROTEIN A HOMOLOG"/>
    <property type="match status" value="1"/>
</dbReference>
<dbReference type="OrthoDB" id="9790442at2"/>
<sequence>MKVLVVDDDQEIAELLKIYITNEGWDVVIVNDGEAALSELRKNSDIGLMLLDVMMPKMSGMEVLKRVRREIGLPIMIISAKTDDMDKIAGLIGGADDYITKPFNPLEVVARMRSVLRRYSDNVLVKEPEIIHVGTLTINREAHEVKNSEGENIALTAIEFGILYLLASHPGRVYSANEIFESVWRQESIISAKTVMVHVSHLRDKLEAATNGRTVIETVWGVGYRVNENQE</sequence>
<dbReference type="Gene3D" id="6.10.250.690">
    <property type="match status" value="1"/>
</dbReference>
<evidence type="ECO:0000256" key="5">
    <source>
        <dbReference type="ARBA" id="ARBA00023159"/>
    </source>
</evidence>
<feature type="DNA-binding region" description="OmpR/PhoB-type" evidence="8">
    <location>
        <begin position="128"/>
        <end position="228"/>
    </location>
</feature>
<dbReference type="InterPro" id="IPR001867">
    <property type="entry name" value="OmpR/PhoB-type_DNA-bd"/>
</dbReference>
<dbReference type="InterPro" id="IPR011006">
    <property type="entry name" value="CheY-like_superfamily"/>
</dbReference>
<dbReference type="PANTHER" id="PTHR48111">
    <property type="entry name" value="REGULATOR OF RPOS"/>
    <property type="match status" value="1"/>
</dbReference>
<dbReference type="CDD" id="cd00383">
    <property type="entry name" value="trans_reg_C"/>
    <property type="match status" value="1"/>
</dbReference>
<dbReference type="GO" id="GO:0000976">
    <property type="term" value="F:transcription cis-regulatory region binding"/>
    <property type="evidence" value="ECO:0007669"/>
    <property type="project" value="TreeGrafter"/>
</dbReference>
<evidence type="ECO:0000256" key="4">
    <source>
        <dbReference type="ARBA" id="ARBA00023125"/>
    </source>
</evidence>
<name>A0A387ATJ9_9LACO</name>
<dbReference type="GO" id="GO:0006355">
    <property type="term" value="P:regulation of DNA-templated transcription"/>
    <property type="evidence" value="ECO:0007669"/>
    <property type="project" value="InterPro"/>
</dbReference>
<dbReference type="KEGG" id="abom:D7I45_05670"/>
<keyword evidence="1 7" id="KW-0597">Phosphoprotein</keyword>
<evidence type="ECO:0000256" key="2">
    <source>
        <dbReference type="ARBA" id="ARBA00023012"/>
    </source>
</evidence>
<dbReference type="EMBL" id="CP032626">
    <property type="protein sequence ID" value="AYF92978.1"/>
    <property type="molecule type" value="Genomic_DNA"/>
</dbReference>
<feature type="domain" description="OmpR/PhoB-type" evidence="10">
    <location>
        <begin position="128"/>
        <end position="228"/>
    </location>
</feature>
<evidence type="ECO:0000313" key="12">
    <source>
        <dbReference type="Proteomes" id="UP000272003"/>
    </source>
</evidence>
<evidence type="ECO:0000256" key="1">
    <source>
        <dbReference type="ARBA" id="ARBA00022553"/>
    </source>
</evidence>
<dbReference type="PROSITE" id="PS50110">
    <property type="entry name" value="RESPONSE_REGULATORY"/>
    <property type="match status" value="1"/>
</dbReference>
<dbReference type="Pfam" id="PF00072">
    <property type="entry name" value="Response_reg"/>
    <property type="match status" value="1"/>
</dbReference>
<organism evidence="11 12">
    <name type="scientific">Apilactobacillus bombintestini</name>
    <dbReference type="NCBI Taxonomy" id="2419772"/>
    <lineage>
        <taxon>Bacteria</taxon>
        <taxon>Bacillati</taxon>
        <taxon>Bacillota</taxon>
        <taxon>Bacilli</taxon>
        <taxon>Lactobacillales</taxon>
        <taxon>Lactobacillaceae</taxon>
        <taxon>Apilactobacillus</taxon>
    </lineage>
</organism>
<dbReference type="Proteomes" id="UP000272003">
    <property type="component" value="Chromosome"/>
</dbReference>
<dbReference type="SUPFAM" id="SSF46894">
    <property type="entry name" value="C-terminal effector domain of the bipartite response regulators"/>
    <property type="match status" value="1"/>
</dbReference>
<dbReference type="InterPro" id="IPR016032">
    <property type="entry name" value="Sig_transdc_resp-reg_C-effctor"/>
</dbReference>
<evidence type="ECO:0000256" key="8">
    <source>
        <dbReference type="PROSITE-ProRule" id="PRU01091"/>
    </source>
</evidence>
<feature type="domain" description="Response regulatory" evidence="9">
    <location>
        <begin position="2"/>
        <end position="116"/>
    </location>
</feature>
<dbReference type="AlphaFoldDB" id="A0A387ATJ9"/>
<feature type="modified residue" description="4-aspartylphosphate" evidence="7">
    <location>
        <position position="52"/>
    </location>
</feature>
<dbReference type="Gene3D" id="1.10.10.10">
    <property type="entry name" value="Winged helix-like DNA-binding domain superfamily/Winged helix DNA-binding domain"/>
    <property type="match status" value="1"/>
</dbReference>
<dbReference type="InterPro" id="IPR036388">
    <property type="entry name" value="WH-like_DNA-bd_sf"/>
</dbReference>
<dbReference type="RefSeq" id="WP_120784742.1">
    <property type="nucleotide sequence ID" value="NZ_CP032626.1"/>
</dbReference>
<reference evidence="11 12" key="1">
    <citation type="submission" date="2018-09" db="EMBL/GenBank/DDBJ databases">
        <title>Genome sequencing of strain BHWM-4.</title>
        <authorList>
            <person name="Heo J."/>
            <person name="Kim S.-J."/>
            <person name="Kwon S.-W."/>
        </authorList>
    </citation>
    <scope>NUCLEOTIDE SEQUENCE [LARGE SCALE GENOMIC DNA]</scope>
    <source>
        <strain evidence="11 12">BHWM-4</strain>
    </source>
</reference>
<dbReference type="GO" id="GO:0005829">
    <property type="term" value="C:cytosol"/>
    <property type="evidence" value="ECO:0007669"/>
    <property type="project" value="TreeGrafter"/>
</dbReference>
<evidence type="ECO:0000256" key="6">
    <source>
        <dbReference type="ARBA" id="ARBA00023163"/>
    </source>
</evidence>
<evidence type="ECO:0000259" key="9">
    <source>
        <dbReference type="PROSITE" id="PS50110"/>
    </source>
</evidence>
<dbReference type="Gene3D" id="3.40.50.2300">
    <property type="match status" value="1"/>
</dbReference>
<proteinExistence type="predicted"/>
<keyword evidence="5" id="KW-0010">Activator</keyword>
<accession>A0A387ATJ9</accession>
<keyword evidence="4 8" id="KW-0238">DNA-binding</keyword>
<evidence type="ECO:0000313" key="11">
    <source>
        <dbReference type="EMBL" id="AYF92978.1"/>
    </source>
</evidence>
<evidence type="ECO:0000256" key="7">
    <source>
        <dbReference type="PROSITE-ProRule" id="PRU00169"/>
    </source>
</evidence>
<dbReference type="InterPro" id="IPR039420">
    <property type="entry name" value="WalR-like"/>
</dbReference>
<gene>
    <name evidence="11" type="ORF">D7I45_05670</name>
</gene>
<keyword evidence="2" id="KW-0902">Two-component regulatory system</keyword>
<dbReference type="InterPro" id="IPR001789">
    <property type="entry name" value="Sig_transdc_resp-reg_receiver"/>
</dbReference>
<dbReference type="PROSITE" id="PS51755">
    <property type="entry name" value="OMPR_PHOB"/>
    <property type="match status" value="1"/>
</dbReference>
<keyword evidence="3" id="KW-0805">Transcription regulation</keyword>
<dbReference type="SMART" id="SM00448">
    <property type="entry name" value="REC"/>
    <property type="match status" value="1"/>
</dbReference>
<evidence type="ECO:0000259" key="10">
    <source>
        <dbReference type="PROSITE" id="PS51755"/>
    </source>
</evidence>
<protein>
    <submittedName>
        <fullName evidence="11">DNA-binding response regulator</fullName>
    </submittedName>
</protein>
<dbReference type="Pfam" id="PF00486">
    <property type="entry name" value="Trans_reg_C"/>
    <property type="match status" value="1"/>
</dbReference>
<dbReference type="SUPFAM" id="SSF52172">
    <property type="entry name" value="CheY-like"/>
    <property type="match status" value="1"/>
</dbReference>
<keyword evidence="6" id="KW-0804">Transcription</keyword>
<dbReference type="FunFam" id="1.10.10.10:FF:000018">
    <property type="entry name" value="DNA-binding response regulator ResD"/>
    <property type="match status" value="1"/>
</dbReference>
<evidence type="ECO:0000256" key="3">
    <source>
        <dbReference type="ARBA" id="ARBA00023015"/>
    </source>
</evidence>